<organism evidence="7 8">
    <name type="scientific">Monascus purpureus</name>
    <name type="common">Red mold</name>
    <name type="synonym">Monascus anka</name>
    <dbReference type="NCBI Taxonomy" id="5098"/>
    <lineage>
        <taxon>Eukaryota</taxon>
        <taxon>Fungi</taxon>
        <taxon>Dikarya</taxon>
        <taxon>Ascomycota</taxon>
        <taxon>Pezizomycotina</taxon>
        <taxon>Eurotiomycetes</taxon>
        <taxon>Eurotiomycetidae</taxon>
        <taxon>Eurotiales</taxon>
        <taxon>Aspergillaceae</taxon>
        <taxon>Monascus</taxon>
    </lineage>
</organism>
<dbReference type="InterPro" id="IPR033205">
    <property type="entry name" value="COP9_CSN8"/>
</dbReference>
<feature type="domain" description="CSN8/PSMD8/EIF3K" evidence="6">
    <location>
        <begin position="54"/>
        <end position="191"/>
    </location>
</feature>
<keyword evidence="4" id="KW-0736">Signalosome</keyword>
<proteinExistence type="predicted"/>
<reference evidence="7 8" key="1">
    <citation type="submission" date="2019-06" db="EMBL/GenBank/DDBJ databases">
        <title>Wine fermentation using esterase from Monascus purpureus.</title>
        <authorList>
            <person name="Geng C."/>
            <person name="Zhang Y."/>
        </authorList>
    </citation>
    <scope>NUCLEOTIDE SEQUENCE [LARGE SCALE GENOMIC DNA]</scope>
    <source>
        <strain evidence="7">HQ1</strain>
    </source>
</reference>
<dbReference type="GO" id="GO:0010387">
    <property type="term" value="P:COP9 signalosome assembly"/>
    <property type="evidence" value="ECO:0007669"/>
    <property type="project" value="InterPro"/>
</dbReference>
<gene>
    <name evidence="7" type="ORF">MPDQ_001048</name>
</gene>
<dbReference type="Pfam" id="PF10075">
    <property type="entry name" value="CSN8_PSD8_EIF3K"/>
    <property type="match status" value="1"/>
</dbReference>
<keyword evidence="3" id="KW-0963">Cytoplasm</keyword>
<dbReference type="Proteomes" id="UP000319663">
    <property type="component" value="Unassembled WGS sequence"/>
</dbReference>
<protein>
    <recommendedName>
        <fullName evidence="6">CSN8/PSMD8/EIF3K domain-containing protein</fullName>
    </recommendedName>
</protein>
<dbReference type="GO" id="GO:0005737">
    <property type="term" value="C:cytoplasm"/>
    <property type="evidence" value="ECO:0007669"/>
    <property type="project" value="UniProtKB-SubCell"/>
</dbReference>
<keyword evidence="8" id="KW-1185">Reference proteome</keyword>
<dbReference type="GO" id="GO:0008180">
    <property type="term" value="C:COP9 signalosome"/>
    <property type="evidence" value="ECO:0007669"/>
    <property type="project" value="UniProtKB-KW"/>
</dbReference>
<dbReference type="GO" id="GO:0000338">
    <property type="term" value="P:protein deneddylation"/>
    <property type="evidence" value="ECO:0007669"/>
    <property type="project" value="InterPro"/>
</dbReference>
<evidence type="ECO:0000256" key="1">
    <source>
        <dbReference type="ARBA" id="ARBA00004123"/>
    </source>
</evidence>
<evidence type="ECO:0000313" key="8">
    <source>
        <dbReference type="Proteomes" id="UP000319663"/>
    </source>
</evidence>
<evidence type="ECO:0000259" key="6">
    <source>
        <dbReference type="Pfam" id="PF10075"/>
    </source>
</evidence>
<dbReference type="PANTHER" id="PTHR13339">
    <property type="entry name" value="COP9 SIGNALOSOME COMPLEX SUBUNIT 8"/>
    <property type="match status" value="1"/>
</dbReference>
<dbReference type="EMBL" id="VIFY01000125">
    <property type="protein sequence ID" value="TQB70033.1"/>
    <property type="molecule type" value="Genomic_DNA"/>
</dbReference>
<evidence type="ECO:0000256" key="4">
    <source>
        <dbReference type="ARBA" id="ARBA00022790"/>
    </source>
</evidence>
<dbReference type="OrthoDB" id="5351233at2759"/>
<evidence type="ECO:0000256" key="5">
    <source>
        <dbReference type="ARBA" id="ARBA00023242"/>
    </source>
</evidence>
<dbReference type="InterPro" id="IPR033464">
    <property type="entry name" value="CSN8_PSD8_EIF3K"/>
</dbReference>
<dbReference type="AlphaFoldDB" id="A0A507QQD5"/>
<dbReference type="PANTHER" id="PTHR13339:SF0">
    <property type="entry name" value="COP9 SIGNALOSOME COMPLEX SUBUNIT 8"/>
    <property type="match status" value="1"/>
</dbReference>
<accession>A0A507QQD5</accession>
<evidence type="ECO:0000256" key="3">
    <source>
        <dbReference type="ARBA" id="ARBA00022490"/>
    </source>
</evidence>
<evidence type="ECO:0000313" key="7">
    <source>
        <dbReference type="EMBL" id="TQB70033.1"/>
    </source>
</evidence>
<evidence type="ECO:0000256" key="2">
    <source>
        <dbReference type="ARBA" id="ARBA00004496"/>
    </source>
</evidence>
<comment type="subcellular location">
    <subcellularLocation>
        <location evidence="2">Cytoplasm</location>
    </subcellularLocation>
    <subcellularLocation>
        <location evidence="1">Nucleus</location>
    </subcellularLocation>
</comment>
<comment type="caution">
    <text evidence="7">The sequence shown here is derived from an EMBL/GenBank/DDBJ whole genome shotgun (WGS) entry which is preliminary data.</text>
</comment>
<dbReference type="STRING" id="5098.A0A507QQD5"/>
<sequence>MDLSPLSAEQLSEVIESASSSEQLFDNLSQYEMKACFMSSDPPRNEDSEVLSFFYTSFFIAHLLTDQIDEARALTKRMPQFLLQRDSSLQNCLNLLRALWQHKHEQVYSILRELPWSETVKPLVQQYEVYFQNKTISEVSRAYGAIRPAVAASYLGIDPLAAERGDPAVIEKFTSCGWTWDEQTKLLHPKPIDAPHAADSHLPKGLSEIMALIGDPES</sequence>
<keyword evidence="5" id="KW-0539">Nucleus</keyword>
<name>A0A507QQD5_MONPU</name>